<dbReference type="SUPFAM" id="SSF143081">
    <property type="entry name" value="BB1717-like"/>
    <property type="match status" value="1"/>
</dbReference>
<evidence type="ECO:0000256" key="7">
    <source>
        <dbReference type="ARBA" id="ARBA00023239"/>
    </source>
</evidence>
<organism evidence="10 11">
    <name type="scientific">Paraconexibacter algicola</name>
    <dbReference type="NCBI Taxonomy" id="2133960"/>
    <lineage>
        <taxon>Bacteria</taxon>
        <taxon>Bacillati</taxon>
        <taxon>Actinomycetota</taxon>
        <taxon>Thermoleophilia</taxon>
        <taxon>Solirubrobacterales</taxon>
        <taxon>Paraconexibacteraceae</taxon>
        <taxon>Paraconexibacter</taxon>
    </lineage>
</organism>
<dbReference type="RefSeq" id="WP_107571061.1">
    <property type="nucleotide sequence ID" value="NZ_PYYB01000004.1"/>
</dbReference>
<gene>
    <name evidence="10" type="ORF">C7Y72_20535</name>
</gene>
<evidence type="ECO:0000313" key="11">
    <source>
        <dbReference type="Proteomes" id="UP000240739"/>
    </source>
</evidence>
<name>A0A2T4UCK9_9ACTN</name>
<evidence type="ECO:0000256" key="8">
    <source>
        <dbReference type="RuleBase" id="RU364100"/>
    </source>
</evidence>
<dbReference type="GO" id="GO:0006508">
    <property type="term" value="P:proteolysis"/>
    <property type="evidence" value="ECO:0007669"/>
    <property type="project" value="UniProtKB-KW"/>
</dbReference>
<evidence type="ECO:0000256" key="6">
    <source>
        <dbReference type="ARBA" id="ARBA00023125"/>
    </source>
</evidence>
<keyword evidence="6" id="KW-0238">DNA-binding</keyword>
<dbReference type="Pfam" id="PF02586">
    <property type="entry name" value="SRAP"/>
    <property type="match status" value="1"/>
</dbReference>
<dbReference type="EMBL" id="PYYB01000004">
    <property type="protein sequence ID" value="PTL54960.1"/>
    <property type="molecule type" value="Genomic_DNA"/>
</dbReference>
<dbReference type="GO" id="GO:0008233">
    <property type="term" value="F:peptidase activity"/>
    <property type="evidence" value="ECO:0007669"/>
    <property type="project" value="UniProtKB-KW"/>
</dbReference>
<dbReference type="OrthoDB" id="9782620at2"/>
<keyword evidence="2 8" id="KW-0645">Protease</keyword>
<comment type="similarity">
    <text evidence="1 8">Belongs to the SOS response-associated peptidase family.</text>
</comment>
<keyword evidence="11" id="KW-1185">Reference proteome</keyword>
<evidence type="ECO:0000256" key="1">
    <source>
        <dbReference type="ARBA" id="ARBA00008136"/>
    </source>
</evidence>
<dbReference type="GO" id="GO:0003697">
    <property type="term" value="F:single-stranded DNA binding"/>
    <property type="evidence" value="ECO:0007669"/>
    <property type="project" value="InterPro"/>
</dbReference>
<dbReference type="InterPro" id="IPR036590">
    <property type="entry name" value="SRAP-like"/>
</dbReference>
<keyword evidence="3" id="KW-0227">DNA damage</keyword>
<dbReference type="GO" id="GO:0106300">
    <property type="term" value="P:protein-DNA covalent cross-linking repair"/>
    <property type="evidence" value="ECO:0007669"/>
    <property type="project" value="InterPro"/>
</dbReference>
<dbReference type="PANTHER" id="PTHR13604:SF0">
    <property type="entry name" value="ABASIC SITE PROCESSING PROTEIN HMCES"/>
    <property type="match status" value="1"/>
</dbReference>
<evidence type="ECO:0000256" key="3">
    <source>
        <dbReference type="ARBA" id="ARBA00022763"/>
    </source>
</evidence>
<dbReference type="Gene3D" id="3.90.1680.10">
    <property type="entry name" value="SOS response associated peptidase-like"/>
    <property type="match status" value="1"/>
</dbReference>
<keyword evidence="5" id="KW-0190">Covalent protein-DNA linkage</keyword>
<evidence type="ECO:0000313" key="10">
    <source>
        <dbReference type="EMBL" id="PTL54960.1"/>
    </source>
</evidence>
<dbReference type="EC" id="3.4.-.-" evidence="8"/>
<dbReference type="PANTHER" id="PTHR13604">
    <property type="entry name" value="DC12-RELATED"/>
    <property type="match status" value="1"/>
</dbReference>
<feature type="region of interest" description="Disordered" evidence="9">
    <location>
        <begin position="221"/>
        <end position="240"/>
    </location>
</feature>
<evidence type="ECO:0000256" key="5">
    <source>
        <dbReference type="ARBA" id="ARBA00023124"/>
    </source>
</evidence>
<reference evidence="10 11" key="1">
    <citation type="submission" date="2018-03" db="EMBL/GenBank/DDBJ databases">
        <title>Aquarubrobacter algicola gen. nov., sp. nov., a novel actinobacterium isolated from shallow eutrophic lake during the end of cyanobacterial harmful algal blooms.</title>
        <authorList>
            <person name="Chun S.J."/>
        </authorList>
    </citation>
    <scope>NUCLEOTIDE SEQUENCE [LARGE SCALE GENOMIC DNA]</scope>
    <source>
        <strain evidence="10 11">Seoho-28</strain>
    </source>
</reference>
<accession>A0A2T4UCK9</accession>
<dbReference type="InterPro" id="IPR003738">
    <property type="entry name" value="SRAP"/>
</dbReference>
<dbReference type="GO" id="GO:0016829">
    <property type="term" value="F:lyase activity"/>
    <property type="evidence" value="ECO:0007669"/>
    <property type="project" value="UniProtKB-KW"/>
</dbReference>
<dbReference type="AlphaFoldDB" id="A0A2T4UCK9"/>
<evidence type="ECO:0000256" key="4">
    <source>
        <dbReference type="ARBA" id="ARBA00022801"/>
    </source>
</evidence>
<keyword evidence="4 8" id="KW-0378">Hydrolase</keyword>
<sequence length="240" mass="26545">MCGRYTLAATNPALLWERFAVASDIEIRRRFNVAPTDDVVAVTTDREGTPRSSVLRWGLVPFWAKDPKIGARMINARAESVADKPAFRDGFAQRRCLILADGFYEWRPPDPSDAGSRKQPFHITRADGEPFAFAGLWATWRPAGADPELEPLRSCTIITTTANPRIADIHDRMPVILPSREAERTWLDHGTPAPVLHELLAPLPAPQTAARPVGFAVNDARHDAPDCLDPPPQQPADSLF</sequence>
<proteinExistence type="inferred from homology"/>
<evidence type="ECO:0000256" key="2">
    <source>
        <dbReference type="ARBA" id="ARBA00022670"/>
    </source>
</evidence>
<keyword evidence="7" id="KW-0456">Lyase</keyword>
<protein>
    <recommendedName>
        <fullName evidence="8">Abasic site processing protein</fullName>
        <ecNumber evidence="8">3.4.-.-</ecNumber>
    </recommendedName>
</protein>
<dbReference type="Proteomes" id="UP000240739">
    <property type="component" value="Unassembled WGS sequence"/>
</dbReference>
<evidence type="ECO:0000256" key="9">
    <source>
        <dbReference type="SAM" id="MobiDB-lite"/>
    </source>
</evidence>
<comment type="caution">
    <text evidence="10">The sequence shown here is derived from an EMBL/GenBank/DDBJ whole genome shotgun (WGS) entry which is preliminary data.</text>
</comment>